<feature type="chain" id="PRO_5011116298" description="Lipoprotein" evidence="1">
    <location>
        <begin position="28"/>
        <end position="319"/>
    </location>
</feature>
<dbReference type="PROSITE" id="PS51257">
    <property type="entry name" value="PROKAR_LIPOPROTEIN"/>
    <property type="match status" value="1"/>
</dbReference>
<accession>A0A158K6Z7</accession>
<comment type="caution">
    <text evidence="2">The sequence shown here is derived from an EMBL/GenBank/DDBJ whole genome shotgun (WGS) entry which is preliminary data.</text>
</comment>
<dbReference type="Proteomes" id="UP000054770">
    <property type="component" value="Unassembled WGS sequence"/>
</dbReference>
<sequence length="319" mass="34713">MRRFRRVALRTLSLSAAVGLACLQAGGARSASGAAVVASGATAGASGTLPSTQHPERAPLVETRVPFERIEASLPADGSRLFIGVTDRPGLHVMQTHSLAEQGRMFARIVALFERRDMPHDRVTSMAALATRARRSGDDPATLTAGNNFSAIELAHFFELGRRQHMALTPAEQELLDTLVAWGLLRDDGGVWHAANAGDFLVTLPGLGGTGSDAIDAPLRAAILDHELGHWQFFSDAAYARACRTFWWNDLALQERVALTQQLTRLGYDARDEIIVDELQAYLLHTPEKYQPFVDVQGTNRLSVAQVREKLRARTAGAQ</sequence>
<evidence type="ECO:0008006" key="4">
    <source>
        <dbReference type="Google" id="ProtNLM"/>
    </source>
</evidence>
<keyword evidence="1" id="KW-0732">Signal</keyword>
<evidence type="ECO:0000313" key="2">
    <source>
        <dbReference type="EMBL" id="SAL76877.1"/>
    </source>
</evidence>
<evidence type="ECO:0000313" key="3">
    <source>
        <dbReference type="Proteomes" id="UP000054770"/>
    </source>
</evidence>
<name>A0A158K6Z7_9BURK</name>
<feature type="signal peptide" evidence="1">
    <location>
        <begin position="1"/>
        <end position="27"/>
    </location>
</feature>
<dbReference type="RefSeq" id="WP_087647125.1">
    <property type="nucleotide sequence ID" value="NZ_FCON02000068.1"/>
</dbReference>
<evidence type="ECO:0000256" key="1">
    <source>
        <dbReference type="SAM" id="SignalP"/>
    </source>
</evidence>
<gene>
    <name evidence="2" type="ORF">AWB68_05074</name>
</gene>
<dbReference type="OrthoDB" id="8557310at2"/>
<protein>
    <recommendedName>
        <fullName evidence="4">Lipoprotein</fullName>
    </recommendedName>
</protein>
<keyword evidence="3" id="KW-1185">Reference proteome</keyword>
<reference evidence="2" key="1">
    <citation type="submission" date="2016-01" db="EMBL/GenBank/DDBJ databases">
        <authorList>
            <person name="Peeters C."/>
        </authorList>
    </citation>
    <scope>NUCLEOTIDE SEQUENCE [LARGE SCALE GENOMIC DNA]</scope>
    <source>
        <strain evidence="2">LMG 22940</strain>
    </source>
</reference>
<dbReference type="AlphaFoldDB" id="A0A158K6Z7"/>
<organism evidence="2 3">
    <name type="scientific">Caballeronia choica</name>
    <dbReference type="NCBI Taxonomy" id="326476"/>
    <lineage>
        <taxon>Bacteria</taxon>
        <taxon>Pseudomonadati</taxon>
        <taxon>Pseudomonadota</taxon>
        <taxon>Betaproteobacteria</taxon>
        <taxon>Burkholderiales</taxon>
        <taxon>Burkholderiaceae</taxon>
        <taxon>Caballeronia</taxon>
    </lineage>
</organism>
<proteinExistence type="predicted"/>
<dbReference type="EMBL" id="FCON02000068">
    <property type="protein sequence ID" value="SAL76877.1"/>
    <property type="molecule type" value="Genomic_DNA"/>
</dbReference>